<dbReference type="RefSeq" id="WP_098800676.1">
    <property type="nucleotide sequence ID" value="NZ_JARTIK010000036.1"/>
</dbReference>
<keyword evidence="7" id="KW-0732">Signal</keyword>
<protein>
    <recommendedName>
        <fullName evidence="3">1-phosphatidylinositol phosphodiesterase</fullName>
        <ecNumber evidence="2">4.6.1.13</ecNumber>
    </recommendedName>
    <alternativeName>
        <fullName evidence="5">Phosphatidylinositol diacylglycerol-lyase</fullName>
    </alternativeName>
    <alternativeName>
        <fullName evidence="6">Phosphatidylinositol-specific phospholipase C</fullName>
    </alternativeName>
</protein>
<accession>A0ABU6PJ28</accession>
<evidence type="ECO:0000259" key="8">
    <source>
        <dbReference type="SMART" id="SM00148"/>
    </source>
</evidence>
<evidence type="ECO:0000313" key="10">
    <source>
        <dbReference type="Proteomes" id="UP001336122"/>
    </source>
</evidence>
<evidence type="ECO:0000313" key="9">
    <source>
        <dbReference type="EMBL" id="MED4681292.1"/>
    </source>
</evidence>
<dbReference type="CDD" id="cd08586">
    <property type="entry name" value="PI-PLCc_BcPLC_like"/>
    <property type="match status" value="1"/>
</dbReference>
<proteinExistence type="predicted"/>
<dbReference type="InterPro" id="IPR000909">
    <property type="entry name" value="PLipase_C_PInositol-sp_X_dom"/>
</dbReference>
<evidence type="ECO:0000256" key="5">
    <source>
        <dbReference type="ARBA" id="ARBA00030474"/>
    </source>
</evidence>
<evidence type="ECO:0000256" key="4">
    <source>
        <dbReference type="ARBA" id="ARBA00022963"/>
    </source>
</evidence>
<gene>
    <name evidence="9" type="ORF">P9485_26605</name>
</gene>
<dbReference type="PROSITE" id="PS50007">
    <property type="entry name" value="PIPLC_X_DOMAIN"/>
    <property type="match status" value="1"/>
</dbReference>
<sequence>MKKIKIKIKIKIKMTNTLKSGILTCFTLASLCTTSTVFADSHPGYSYESNIGYQNPTWMSKLEDTKRISEVSIPGTHGSMALHGASFIDENLTRNQTMTLSQQFNAGIRYVDMRVKRVKDSFAMHHGIVNQKAMFEDVLKETIQFLRENPKETILMRLKEDTDPESGSLSFEEIFKNYKDRNASYFWDPNSVPSSEKNNPKLGDVRGKIVILQNFSASQEYGINYESLNTQDKFEVGTGPDGMYEKWNAVKTHLLNANNNFNNGKIYLNHFSGTGGAVALLNNCYPWFVASGKESRNTNSNPKLIQKNVTNEWRDFPRDINGQVFYGGMNTLGTDFIQQGGIKHSGIIAADFPGPGLIDSIIRLNGIDSSEKEILISQISSESKPLSGQKNRSSQNFSINNLPTGTKGLKWVIEPTEKDNASTISFNVMIDVSLGTDSVRWGNISNGSRTEAYTNSKYYIANPSGATNKFTVKIYAITN</sequence>
<dbReference type="Pfam" id="PF00388">
    <property type="entry name" value="PI-PLC-X"/>
    <property type="match status" value="1"/>
</dbReference>
<reference evidence="9 10" key="1">
    <citation type="submission" date="2023-03" db="EMBL/GenBank/DDBJ databases">
        <title>Bacillus Genome Sequencing.</title>
        <authorList>
            <person name="Dunlap C."/>
        </authorList>
    </citation>
    <scope>NUCLEOTIDE SEQUENCE [LARGE SCALE GENOMIC DNA]</scope>
    <source>
        <strain evidence="9 10">NRS-319</strain>
    </source>
</reference>
<evidence type="ECO:0000256" key="3">
    <source>
        <dbReference type="ARBA" id="ARBA00019758"/>
    </source>
</evidence>
<dbReference type="EMBL" id="JARTIK010000036">
    <property type="protein sequence ID" value="MED4681292.1"/>
    <property type="molecule type" value="Genomic_DNA"/>
</dbReference>
<feature type="chain" id="PRO_5046591040" description="1-phosphatidylinositol phosphodiesterase" evidence="7">
    <location>
        <begin position="40"/>
        <end position="479"/>
    </location>
</feature>
<evidence type="ECO:0000256" key="1">
    <source>
        <dbReference type="ARBA" id="ARBA00001316"/>
    </source>
</evidence>
<dbReference type="SUPFAM" id="SSF51695">
    <property type="entry name" value="PLC-like phosphodiesterases"/>
    <property type="match status" value="1"/>
</dbReference>
<organism evidence="9 10">
    <name type="scientific">Bacillus nitratireducens</name>
    <dbReference type="NCBI Taxonomy" id="2026193"/>
    <lineage>
        <taxon>Bacteria</taxon>
        <taxon>Bacillati</taxon>
        <taxon>Bacillota</taxon>
        <taxon>Bacilli</taxon>
        <taxon>Bacillales</taxon>
        <taxon>Bacillaceae</taxon>
        <taxon>Bacillus</taxon>
        <taxon>Bacillus cereus group</taxon>
    </lineage>
</organism>
<feature type="signal peptide" evidence="7">
    <location>
        <begin position="1"/>
        <end position="39"/>
    </location>
</feature>
<dbReference type="PANTHER" id="PTHR13593:SF113">
    <property type="entry name" value="SI:DKEY-266F7.9"/>
    <property type="match status" value="1"/>
</dbReference>
<evidence type="ECO:0000256" key="7">
    <source>
        <dbReference type="SAM" id="SignalP"/>
    </source>
</evidence>
<dbReference type="EC" id="4.6.1.13" evidence="2"/>
<keyword evidence="4" id="KW-0442">Lipid degradation</keyword>
<comment type="caution">
    <text evidence="9">The sequence shown here is derived from an EMBL/GenBank/DDBJ whole genome shotgun (WGS) entry which is preliminary data.</text>
</comment>
<keyword evidence="10" id="KW-1185">Reference proteome</keyword>
<name>A0ABU6PJ28_9BACI</name>
<feature type="domain" description="Phosphatidylinositol-specific phospholipase C X" evidence="8">
    <location>
        <begin position="63"/>
        <end position="214"/>
    </location>
</feature>
<dbReference type="SMART" id="SM00148">
    <property type="entry name" value="PLCXc"/>
    <property type="match status" value="1"/>
</dbReference>
<dbReference type="InterPro" id="IPR017946">
    <property type="entry name" value="PLC-like_Pdiesterase_TIM-brl"/>
</dbReference>
<dbReference type="Proteomes" id="UP001336122">
    <property type="component" value="Unassembled WGS sequence"/>
</dbReference>
<dbReference type="InterPro" id="IPR051057">
    <property type="entry name" value="PI-PLC_domain"/>
</dbReference>
<keyword evidence="4" id="KW-0443">Lipid metabolism</keyword>
<evidence type="ECO:0000256" key="6">
    <source>
        <dbReference type="ARBA" id="ARBA00030782"/>
    </source>
</evidence>
<dbReference type="PANTHER" id="PTHR13593">
    <property type="match status" value="1"/>
</dbReference>
<dbReference type="Gene3D" id="3.20.20.190">
    <property type="entry name" value="Phosphatidylinositol (PI) phosphodiesterase"/>
    <property type="match status" value="1"/>
</dbReference>
<comment type="catalytic activity">
    <reaction evidence="1">
        <text>a 1,2-diacyl-sn-glycero-3-phospho-(1D-myo-inositol) = 1D-myo-inositol 1,2-cyclic phosphate + a 1,2-diacyl-sn-glycerol</text>
        <dbReference type="Rhea" id="RHEA:17093"/>
        <dbReference type="ChEBI" id="CHEBI:17815"/>
        <dbReference type="ChEBI" id="CHEBI:57880"/>
        <dbReference type="ChEBI" id="CHEBI:58484"/>
        <dbReference type="EC" id="4.6.1.13"/>
    </reaction>
</comment>
<evidence type="ECO:0000256" key="2">
    <source>
        <dbReference type="ARBA" id="ARBA00012581"/>
    </source>
</evidence>